<dbReference type="PROSITE" id="PS50994">
    <property type="entry name" value="INTEGRASE"/>
    <property type="match status" value="1"/>
</dbReference>
<evidence type="ECO:0000259" key="13">
    <source>
        <dbReference type="PROSITE" id="PS50994"/>
    </source>
</evidence>
<dbReference type="GO" id="GO:0046872">
    <property type="term" value="F:metal ion binding"/>
    <property type="evidence" value="ECO:0007669"/>
    <property type="project" value="UniProtKB-KW"/>
</dbReference>
<dbReference type="Pfam" id="PF17921">
    <property type="entry name" value="Integrase_H2C2"/>
    <property type="match status" value="1"/>
</dbReference>
<dbReference type="Gene3D" id="3.30.420.10">
    <property type="entry name" value="Ribonuclease H-like superfamily/Ribonuclease H"/>
    <property type="match status" value="1"/>
</dbReference>
<sequence length="554" mass="61608">MKKFIWGLQKYVGTLTPLTSTKLDKQDFRWGQAEEDAFNNIKQLMTSLPCLKNVDYNSDDPLWLFTDASGSGLGAALFQGKDWKLALPIAYESHLMTPAKHNSVANALSRKDTLDNLTVTADNVACVAALSKFKSVISKTLKAQIVLGYVVDPFCLSLKPSLPLREDCKIADDLIIIDSQLLIPDTGDLQQNLISEAHVCLGHLGYLKTITKLRWDFFWPKMARDVHSFVSLCEICQKTKAPTTSPTGKMGTPEFPRLPLTHIAIDFVGPLTTSGHYDMLLSVTCQLSGFTRIIPVVQKDTAEKTASRFFAGWIALFGAPLSIISGRDKKWSAKFWNSLMSRLSTRFHQSSAFHPKADGRSERTNKTIGQILRMFTLKKQSKWLESLPAVEFAINSAINVSTGILPLNLILGKQPTLFETSSSLDNSDHPALSKWLAVCEKAWATACDQLCTSRLKQAIQHNKNVTDCSPPQPGMLALLNLADWRGSHQPGSDKLKERFEGPYEVLRVFNYGQNVELDLPAGNQCHPTFHVSKIKRFVTREGPDQATQGDLLQK</sequence>
<evidence type="ECO:0000256" key="3">
    <source>
        <dbReference type="ARBA" id="ARBA00022750"/>
    </source>
</evidence>
<dbReference type="InterPro" id="IPR041577">
    <property type="entry name" value="RT_RNaseH_2"/>
</dbReference>
<evidence type="ECO:0000256" key="4">
    <source>
        <dbReference type="ARBA" id="ARBA00022801"/>
    </source>
</evidence>
<gene>
    <name evidence="14" type="ORF">PCANC_04174</name>
</gene>
<dbReference type="GO" id="GO:0003887">
    <property type="term" value="F:DNA-directed DNA polymerase activity"/>
    <property type="evidence" value="ECO:0007669"/>
    <property type="project" value="UniProtKB-KW"/>
</dbReference>
<accession>A0A2N5W7A6</accession>
<dbReference type="EMBL" id="PGCJ01000005">
    <property type="protein sequence ID" value="PLW58130.1"/>
    <property type="molecule type" value="Genomic_DNA"/>
</dbReference>
<dbReference type="GO" id="GO:0005634">
    <property type="term" value="C:nucleus"/>
    <property type="evidence" value="ECO:0007669"/>
    <property type="project" value="UniProtKB-ARBA"/>
</dbReference>
<dbReference type="GO" id="GO:0015074">
    <property type="term" value="P:DNA integration"/>
    <property type="evidence" value="ECO:0007669"/>
    <property type="project" value="UniProtKB-KW"/>
</dbReference>
<dbReference type="Pfam" id="PF17919">
    <property type="entry name" value="RT_RNaseH_2"/>
    <property type="match status" value="1"/>
</dbReference>
<dbReference type="STRING" id="200324.A0A2N5W7A6"/>
<evidence type="ECO:0000256" key="1">
    <source>
        <dbReference type="ARBA" id="ARBA00022670"/>
    </source>
</evidence>
<dbReference type="Proteomes" id="UP000235388">
    <property type="component" value="Unassembled WGS sequence"/>
</dbReference>
<keyword evidence="6" id="KW-0694">RNA-binding</keyword>
<keyword evidence="9" id="KW-0548">Nucleotidyltransferase</keyword>
<dbReference type="SUPFAM" id="SSF56672">
    <property type="entry name" value="DNA/RNA polymerases"/>
    <property type="match status" value="1"/>
</dbReference>
<feature type="domain" description="Integrase catalytic" evidence="13">
    <location>
        <begin position="255"/>
        <end position="414"/>
    </location>
</feature>
<dbReference type="GO" id="GO:0006508">
    <property type="term" value="P:proteolysis"/>
    <property type="evidence" value="ECO:0007669"/>
    <property type="project" value="UniProtKB-KW"/>
</dbReference>
<evidence type="ECO:0000256" key="10">
    <source>
        <dbReference type="ARBA" id="ARBA00023125"/>
    </source>
</evidence>
<evidence type="ECO:0000256" key="5">
    <source>
        <dbReference type="ARBA" id="ARBA00022842"/>
    </source>
</evidence>
<dbReference type="GO" id="GO:0004190">
    <property type="term" value="F:aspartic-type endopeptidase activity"/>
    <property type="evidence" value="ECO:0007669"/>
    <property type="project" value="UniProtKB-KW"/>
</dbReference>
<dbReference type="SUPFAM" id="SSF53098">
    <property type="entry name" value="Ribonuclease H-like"/>
    <property type="match status" value="1"/>
</dbReference>
<evidence type="ECO:0000256" key="9">
    <source>
        <dbReference type="ARBA" id="ARBA00022932"/>
    </source>
</evidence>
<evidence type="ECO:0000313" key="15">
    <source>
        <dbReference type="Proteomes" id="UP000235388"/>
    </source>
</evidence>
<dbReference type="InterPro" id="IPR043128">
    <property type="entry name" value="Rev_trsase/Diguanyl_cyclase"/>
</dbReference>
<keyword evidence="11" id="KW-0233">DNA recombination</keyword>
<dbReference type="InterPro" id="IPR043502">
    <property type="entry name" value="DNA/RNA_pol_sf"/>
</dbReference>
<dbReference type="InterPro" id="IPR050951">
    <property type="entry name" value="Retrovirus_Pol_polyprotein"/>
</dbReference>
<keyword evidence="3" id="KW-0064">Aspartyl protease</keyword>
<dbReference type="GO" id="GO:0003677">
    <property type="term" value="F:DNA binding"/>
    <property type="evidence" value="ECO:0007669"/>
    <property type="project" value="UniProtKB-KW"/>
</dbReference>
<evidence type="ECO:0000256" key="7">
    <source>
        <dbReference type="ARBA" id="ARBA00022908"/>
    </source>
</evidence>
<organism evidence="14 15">
    <name type="scientific">Puccinia coronata f. sp. avenae</name>
    <dbReference type="NCBI Taxonomy" id="200324"/>
    <lineage>
        <taxon>Eukaryota</taxon>
        <taxon>Fungi</taxon>
        <taxon>Dikarya</taxon>
        <taxon>Basidiomycota</taxon>
        <taxon>Pucciniomycotina</taxon>
        <taxon>Pucciniomycetes</taxon>
        <taxon>Pucciniales</taxon>
        <taxon>Pucciniaceae</taxon>
        <taxon>Puccinia</taxon>
    </lineage>
</organism>
<keyword evidence="5" id="KW-0460">Magnesium</keyword>
<dbReference type="PANTHER" id="PTHR37984">
    <property type="entry name" value="PROTEIN CBG26694"/>
    <property type="match status" value="1"/>
</dbReference>
<keyword evidence="9" id="KW-0239">DNA-directed DNA polymerase</keyword>
<dbReference type="Pfam" id="PF24626">
    <property type="entry name" value="SH3_Tf2-1"/>
    <property type="match status" value="1"/>
</dbReference>
<name>A0A2N5W7A6_9BASI</name>
<comment type="caution">
    <text evidence="14">The sequence shown here is derived from an EMBL/GenBank/DDBJ whole genome shotgun (WGS) entry which is preliminary data.</text>
</comment>
<evidence type="ECO:0000256" key="6">
    <source>
        <dbReference type="ARBA" id="ARBA00022884"/>
    </source>
</evidence>
<evidence type="ECO:0000256" key="8">
    <source>
        <dbReference type="ARBA" id="ARBA00022918"/>
    </source>
</evidence>
<keyword evidence="9" id="KW-0808">Transferase</keyword>
<dbReference type="OrthoDB" id="3268967at2759"/>
<dbReference type="InterPro" id="IPR041588">
    <property type="entry name" value="Integrase_H2C2"/>
</dbReference>
<dbReference type="PANTHER" id="PTHR37984:SF5">
    <property type="entry name" value="PROTEIN NYNRIN-LIKE"/>
    <property type="match status" value="1"/>
</dbReference>
<evidence type="ECO:0000256" key="11">
    <source>
        <dbReference type="ARBA" id="ARBA00023172"/>
    </source>
</evidence>
<keyword evidence="8" id="KW-0695">RNA-directed DNA polymerase</keyword>
<dbReference type="InterPro" id="IPR036397">
    <property type="entry name" value="RNaseH_sf"/>
</dbReference>
<dbReference type="Gene3D" id="1.10.340.70">
    <property type="match status" value="1"/>
</dbReference>
<dbReference type="GO" id="GO:0003964">
    <property type="term" value="F:RNA-directed DNA polymerase activity"/>
    <property type="evidence" value="ECO:0007669"/>
    <property type="project" value="UniProtKB-KW"/>
</dbReference>
<dbReference type="InterPro" id="IPR012337">
    <property type="entry name" value="RNaseH-like_sf"/>
</dbReference>
<evidence type="ECO:0000256" key="2">
    <source>
        <dbReference type="ARBA" id="ARBA00022723"/>
    </source>
</evidence>
<keyword evidence="15" id="KW-1185">Reference proteome</keyword>
<keyword evidence="4" id="KW-0378">Hydrolase</keyword>
<evidence type="ECO:0000313" key="14">
    <source>
        <dbReference type="EMBL" id="PLW58130.1"/>
    </source>
</evidence>
<dbReference type="InterPro" id="IPR001584">
    <property type="entry name" value="Integrase_cat-core"/>
</dbReference>
<keyword evidence="2" id="KW-0479">Metal-binding</keyword>
<dbReference type="InterPro" id="IPR056924">
    <property type="entry name" value="SH3_Tf2-1"/>
</dbReference>
<dbReference type="AlphaFoldDB" id="A0A2N5W7A6"/>
<reference evidence="14 15" key="1">
    <citation type="submission" date="2017-11" db="EMBL/GenBank/DDBJ databases">
        <title>De novo assembly and phasing of dikaryotic genomes from two isolates of Puccinia coronata f. sp. avenae, the causal agent of oat crown rust.</title>
        <authorList>
            <person name="Miller M.E."/>
            <person name="Zhang Y."/>
            <person name="Omidvar V."/>
            <person name="Sperschneider J."/>
            <person name="Schwessinger B."/>
            <person name="Raley C."/>
            <person name="Palmer J.M."/>
            <person name="Garnica D."/>
            <person name="Upadhyaya N."/>
            <person name="Rathjen J."/>
            <person name="Taylor J.M."/>
            <person name="Park R.F."/>
            <person name="Dodds P.N."/>
            <person name="Hirsch C.D."/>
            <person name="Kianian S.F."/>
            <person name="Figueroa M."/>
        </authorList>
    </citation>
    <scope>NUCLEOTIDE SEQUENCE [LARGE SCALE GENOMIC DNA]</scope>
    <source>
        <strain evidence="14">12NC29</strain>
    </source>
</reference>
<keyword evidence="1" id="KW-0645">Protease</keyword>
<dbReference type="GO" id="GO:0006310">
    <property type="term" value="P:DNA recombination"/>
    <property type="evidence" value="ECO:0007669"/>
    <property type="project" value="UniProtKB-KW"/>
</dbReference>
<evidence type="ECO:0000256" key="12">
    <source>
        <dbReference type="ARBA" id="ARBA00023268"/>
    </source>
</evidence>
<dbReference type="GO" id="GO:0003723">
    <property type="term" value="F:RNA binding"/>
    <property type="evidence" value="ECO:0007669"/>
    <property type="project" value="UniProtKB-KW"/>
</dbReference>
<keyword evidence="12" id="KW-0511">Multifunctional enzyme</keyword>
<protein>
    <recommendedName>
        <fullName evidence="13">Integrase catalytic domain-containing protein</fullName>
    </recommendedName>
</protein>
<dbReference type="Gene3D" id="3.30.70.270">
    <property type="match status" value="1"/>
</dbReference>
<proteinExistence type="predicted"/>
<keyword evidence="7" id="KW-0229">DNA integration</keyword>
<keyword evidence="10" id="KW-0238">DNA-binding</keyword>